<evidence type="ECO:0000313" key="2">
    <source>
        <dbReference type="Proteomes" id="UP000178429"/>
    </source>
</evidence>
<name>A0A1F8C3U3_9BACT</name>
<evidence type="ECO:0000313" key="1">
    <source>
        <dbReference type="EMBL" id="OGM70944.1"/>
    </source>
</evidence>
<evidence type="ECO:0008006" key="3">
    <source>
        <dbReference type="Google" id="ProtNLM"/>
    </source>
</evidence>
<sequence>MDNKFVEVETQPIVVWCVSSTGGVQKSNLVFEKLEKRLGSLRGRKFYGVLEGSPENGIYRACVAKNQGDNFPDLESWIIPDGKYLKAKISDWDKCLSCIGETFSEMAQLWCTDASRPYIEFYRSQRELILFLPIYD</sequence>
<gene>
    <name evidence="1" type="ORF">A2975_01575</name>
</gene>
<reference evidence="1 2" key="1">
    <citation type="journal article" date="2016" name="Nat. Commun.">
        <title>Thousands of microbial genomes shed light on interconnected biogeochemical processes in an aquifer system.</title>
        <authorList>
            <person name="Anantharaman K."/>
            <person name="Brown C.T."/>
            <person name="Hug L.A."/>
            <person name="Sharon I."/>
            <person name="Castelle C.J."/>
            <person name="Probst A.J."/>
            <person name="Thomas B.C."/>
            <person name="Singh A."/>
            <person name="Wilkins M.J."/>
            <person name="Karaoz U."/>
            <person name="Brodie E.L."/>
            <person name="Williams K.H."/>
            <person name="Hubbard S.S."/>
            <person name="Banfield J.F."/>
        </authorList>
    </citation>
    <scope>NUCLEOTIDE SEQUENCE [LARGE SCALE GENOMIC DNA]</scope>
</reference>
<organism evidence="1 2">
    <name type="scientific">Candidatus Woesebacteria bacterium RIFCSPLOWO2_01_FULL_44_14</name>
    <dbReference type="NCBI Taxonomy" id="1802525"/>
    <lineage>
        <taxon>Bacteria</taxon>
        <taxon>Candidatus Woeseibacteriota</taxon>
    </lineage>
</organism>
<proteinExistence type="predicted"/>
<comment type="caution">
    <text evidence="1">The sequence shown here is derived from an EMBL/GenBank/DDBJ whole genome shotgun (WGS) entry which is preliminary data.</text>
</comment>
<dbReference type="STRING" id="1802525.A2975_01575"/>
<dbReference type="EMBL" id="MGHL01000001">
    <property type="protein sequence ID" value="OGM70944.1"/>
    <property type="molecule type" value="Genomic_DNA"/>
</dbReference>
<dbReference type="AlphaFoldDB" id="A0A1F8C3U3"/>
<protein>
    <recommendedName>
        <fullName evidence="3">Integron-associated effector binding protein domain-containing protein</fullName>
    </recommendedName>
</protein>
<accession>A0A1F8C3U3</accession>
<dbReference type="Proteomes" id="UP000178429">
    <property type="component" value="Unassembled WGS sequence"/>
</dbReference>